<name>T1CZK1_9HELI</name>
<dbReference type="PANTHER" id="PTHR43685:SF2">
    <property type="entry name" value="GLYCOSYLTRANSFERASE 2-LIKE DOMAIN-CONTAINING PROTEIN"/>
    <property type="match status" value="1"/>
</dbReference>
<dbReference type="InterPro" id="IPR029044">
    <property type="entry name" value="Nucleotide-diphossugar_trans"/>
</dbReference>
<dbReference type="AlphaFoldDB" id="T1CZK1"/>
<reference evidence="2 3" key="1">
    <citation type="journal article" date="2013" name="Genome Announc.">
        <title>Draft Genome Sequence of Helicobacter fennelliae Strain MRY12-0050, Isolated from a Bacteremia Patient.</title>
        <authorList>
            <person name="Rimbara E."/>
            <person name="Matsui M."/>
            <person name="Mori S."/>
            <person name="Suzuki S."/>
            <person name="Suzuki M."/>
            <person name="Kim H."/>
            <person name="Sekizuka T."/>
            <person name="Kuroda M."/>
            <person name="Shibayama K."/>
        </authorList>
    </citation>
    <scope>NUCLEOTIDE SEQUENCE [LARGE SCALE GENOMIC DNA]</scope>
    <source>
        <strain evidence="2 3">MRY12-0050</strain>
    </source>
</reference>
<dbReference type="RefSeq" id="WP_023948612.1">
    <property type="nucleotide sequence ID" value="NZ_BASD01000018.1"/>
</dbReference>
<proteinExistence type="predicted"/>
<dbReference type="OrthoDB" id="433681at2"/>
<keyword evidence="3" id="KW-1185">Reference proteome</keyword>
<dbReference type="InterPro" id="IPR050834">
    <property type="entry name" value="Glycosyltransf_2"/>
</dbReference>
<sequence>MHFPLVSIVTIVYNDITNIAQTMDSVISQDYPSIEYILIDGASSDGTKELIESKISSCATIKKKEQTDSRLYIEALYTQTPHQQTHQQILHQQTFSLQTSSQAPSIAKASHTQEPQKTITFKFLSQKDSGIYDAMNKGIDLASGEWCNFMNSGDRFYANDSISQLFSAYNAYISGGGAASIIYGDSFIVYSPKHFKILRSTTTSHKYRHHFIHQSAFIDSALMKHHKYDTSFKIAGDTDFFAKAYNNGAIFKHFEIIIASFNVEGISSNLSFLMFKEDCKIGYKYNKFFRFLCVEIYFLGHSSCVYPQCYSQVIPQSRASDFWRKNYLKELQ</sequence>
<dbReference type="SUPFAM" id="SSF53448">
    <property type="entry name" value="Nucleotide-diphospho-sugar transferases"/>
    <property type="match status" value="1"/>
</dbReference>
<accession>T1CZK1</accession>
<dbReference type="STRING" id="1325130.HFN_0496"/>
<dbReference type="Proteomes" id="UP000018143">
    <property type="component" value="Unassembled WGS sequence"/>
</dbReference>
<evidence type="ECO:0000313" key="3">
    <source>
        <dbReference type="Proteomes" id="UP000018143"/>
    </source>
</evidence>
<feature type="domain" description="Glycosyltransferase 2-like" evidence="1">
    <location>
        <begin position="7"/>
        <end position="56"/>
    </location>
</feature>
<gene>
    <name evidence="2" type="ORF">HFN_0496</name>
</gene>
<comment type="caution">
    <text evidence="2">The sequence shown here is derived from an EMBL/GenBank/DDBJ whole genome shotgun (WGS) entry which is preliminary data.</text>
</comment>
<dbReference type="PANTHER" id="PTHR43685">
    <property type="entry name" value="GLYCOSYLTRANSFERASE"/>
    <property type="match status" value="1"/>
</dbReference>
<dbReference type="eggNOG" id="COG1216">
    <property type="taxonomic scope" value="Bacteria"/>
</dbReference>
<dbReference type="GO" id="GO:0016740">
    <property type="term" value="F:transferase activity"/>
    <property type="evidence" value="ECO:0007669"/>
    <property type="project" value="UniProtKB-KW"/>
</dbReference>
<dbReference type="EMBL" id="BASD01000018">
    <property type="protein sequence ID" value="GAD19365.1"/>
    <property type="molecule type" value="Genomic_DNA"/>
</dbReference>
<keyword evidence="2" id="KW-0808">Transferase</keyword>
<protein>
    <submittedName>
        <fullName evidence="2">Glycosyl transferase, family 2</fullName>
    </submittedName>
</protein>
<dbReference type="Gene3D" id="3.90.550.10">
    <property type="entry name" value="Spore Coat Polysaccharide Biosynthesis Protein SpsA, Chain A"/>
    <property type="match status" value="2"/>
</dbReference>
<dbReference type="InterPro" id="IPR001173">
    <property type="entry name" value="Glyco_trans_2-like"/>
</dbReference>
<dbReference type="Pfam" id="PF00535">
    <property type="entry name" value="Glycos_transf_2"/>
    <property type="match status" value="1"/>
</dbReference>
<organism evidence="2 3">
    <name type="scientific">Helicobacter fennelliae MRY12-0050</name>
    <dbReference type="NCBI Taxonomy" id="1325130"/>
    <lineage>
        <taxon>Bacteria</taxon>
        <taxon>Pseudomonadati</taxon>
        <taxon>Campylobacterota</taxon>
        <taxon>Epsilonproteobacteria</taxon>
        <taxon>Campylobacterales</taxon>
        <taxon>Helicobacteraceae</taxon>
        <taxon>Helicobacter</taxon>
    </lineage>
</organism>
<evidence type="ECO:0000259" key="1">
    <source>
        <dbReference type="Pfam" id="PF00535"/>
    </source>
</evidence>
<evidence type="ECO:0000313" key="2">
    <source>
        <dbReference type="EMBL" id="GAD19365.1"/>
    </source>
</evidence>